<dbReference type="Proteomes" id="UP000306740">
    <property type="component" value="Unassembled WGS sequence"/>
</dbReference>
<dbReference type="InterPro" id="IPR052019">
    <property type="entry name" value="F420H2_bilvrd_red/Heme_oxyg"/>
</dbReference>
<dbReference type="AlphaFoldDB" id="A0A5C4LSK6"/>
<dbReference type="NCBIfam" id="TIGR03618">
    <property type="entry name" value="Rv1155_F420"/>
    <property type="match status" value="1"/>
</dbReference>
<dbReference type="InterPro" id="IPR011576">
    <property type="entry name" value="Pyridox_Oxase_N"/>
</dbReference>
<dbReference type="GO" id="GO:0070967">
    <property type="term" value="F:coenzyme F420 binding"/>
    <property type="evidence" value="ECO:0007669"/>
    <property type="project" value="TreeGrafter"/>
</dbReference>
<protein>
    <submittedName>
        <fullName evidence="3">PPOX class F420-dependent oxidoreductase</fullName>
    </submittedName>
</protein>
<dbReference type="Pfam" id="PF01243">
    <property type="entry name" value="PNPOx_N"/>
    <property type="match status" value="1"/>
</dbReference>
<sequence length="141" mass="15896">MSKPPLPDDAVALLKRPNPAVIATLRRDGSPVTAATWYLWEEDGRVLVNMDEGRVRLTHLRRDPRVSLTVLAEDGWTTHVTLLGRVVEIADDEDLADIDRLSTHYSGRAYPVRDRARVSAWIEVDRWHGWGAMKDNDQASG</sequence>
<feature type="domain" description="Pyridoxamine 5'-phosphate oxidase N-terminal" evidence="2">
    <location>
        <begin position="7"/>
        <end position="130"/>
    </location>
</feature>
<dbReference type="GO" id="GO:0005829">
    <property type="term" value="C:cytosol"/>
    <property type="evidence" value="ECO:0007669"/>
    <property type="project" value="TreeGrafter"/>
</dbReference>
<reference evidence="3 4" key="1">
    <citation type="submission" date="2019-05" db="EMBL/GenBank/DDBJ databases">
        <title>Mumia sp. nov., isolated from the intestinal contents of plateau pika (Ochotona curzoniae) in the Qinghai-Tibet plateau of China.</title>
        <authorList>
            <person name="Tian Z."/>
        </authorList>
    </citation>
    <scope>NUCLEOTIDE SEQUENCE [LARGE SCALE GENOMIC DNA]</scope>
    <source>
        <strain evidence="4">527</strain>
    </source>
</reference>
<proteinExistence type="predicted"/>
<dbReference type="Gene3D" id="2.30.110.10">
    <property type="entry name" value="Electron Transport, Fmn-binding Protein, Chain A"/>
    <property type="match status" value="1"/>
</dbReference>
<evidence type="ECO:0000313" key="4">
    <source>
        <dbReference type="Proteomes" id="UP000306740"/>
    </source>
</evidence>
<keyword evidence="1" id="KW-0560">Oxidoreductase</keyword>
<dbReference type="PANTHER" id="PTHR35176:SF6">
    <property type="entry name" value="HEME OXYGENASE HI_0854-RELATED"/>
    <property type="match status" value="1"/>
</dbReference>
<organism evidence="3 4">
    <name type="scientific">Mumia zhuanghuii</name>
    <dbReference type="NCBI Taxonomy" id="2585211"/>
    <lineage>
        <taxon>Bacteria</taxon>
        <taxon>Bacillati</taxon>
        <taxon>Actinomycetota</taxon>
        <taxon>Actinomycetes</taxon>
        <taxon>Propionibacteriales</taxon>
        <taxon>Nocardioidaceae</taxon>
        <taxon>Mumia</taxon>
    </lineage>
</organism>
<evidence type="ECO:0000259" key="2">
    <source>
        <dbReference type="Pfam" id="PF01243"/>
    </source>
</evidence>
<dbReference type="OrthoDB" id="162914at2"/>
<gene>
    <name evidence="3" type="ORF">FHE65_36015</name>
</gene>
<name>A0A5C4LSK6_9ACTN</name>
<accession>A0A5C4LSK6</accession>
<evidence type="ECO:0000256" key="1">
    <source>
        <dbReference type="ARBA" id="ARBA00023002"/>
    </source>
</evidence>
<dbReference type="InterPro" id="IPR019920">
    <property type="entry name" value="F420-binding_dom_put"/>
</dbReference>
<dbReference type="SUPFAM" id="SSF50475">
    <property type="entry name" value="FMN-binding split barrel"/>
    <property type="match status" value="1"/>
</dbReference>
<dbReference type="InterPro" id="IPR012349">
    <property type="entry name" value="Split_barrel_FMN-bd"/>
</dbReference>
<dbReference type="GO" id="GO:0016627">
    <property type="term" value="F:oxidoreductase activity, acting on the CH-CH group of donors"/>
    <property type="evidence" value="ECO:0007669"/>
    <property type="project" value="TreeGrafter"/>
</dbReference>
<dbReference type="PANTHER" id="PTHR35176">
    <property type="entry name" value="HEME OXYGENASE HI_0854-RELATED"/>
    <property type="match status" value="1"/>
</dbReference>
<evidence type="ECO:0000313" key="3">
    <source>
        <dbReference type="EMBL" id="TNC22006.1"/>
    </source>
</evidence>
<dbReference type="RefSeq" id="WP_139107526.1">
    <property type="nucleotide sequence ID" value="NZ_VDFR01000283.1"/>
</dbReference>
<comment type="caution">
    <text evidence="3">The sequence shown here is derived from an EMBL/GenBank/DDBJ whole genome shotgun (WGS) entry which is preliminary data.</text>
</comment>
<dbReference type="EMBL" id="VDFR01000283">
    <property type="protein sequence ID" value="TNC22006.1"/>
    <property type="molecule type" value="Genomic_DNA"/>
</dbReference>